<dbReference type="PANTHER" id="PTHR37038">
    <property type="entry name" value="TRANSCRIPTIONAL REGULATOR-RELATED"/>
    <property type="match status" value="1"/>
</dbReference>
<dbReference type="SUPFAM" id="SSF47413">
    <property type="entry name" value="lambda repressor-like DNA-binding domains"/>
    <property type="match status" value="2"/>
</dbReference>
<sequence length="342" mass="40466">MTKEIHYGRVFQQIRKRRKVSLKDLEDIVPRRTLSRYESGETDFPLAKLENLLERLNLNLIDFYHVLYEDKIYARYGKVFKKLRKQSGFTDKDFTHLSISKAQMELFESGKIMFEFDKLYAIHMEMNVSLEDYCFILNKGSEDSTESFLRRVDLAYFRGDNATLKDLGEMAKADKRYFYLTIKVILGEITEEEIKDLEGYFMSVDLWTRHELFMFQYVSPVLNSSNLKMICTDILCLKVLFEDEFIYQRRLVLAGLEISLSRINKSMKVAAKFFLDFAGEFLQDSDELTGGAYRFVENIYLYTVTGEVQYQRRAKKMCDTALLYDGMMKGWYSKNYKNFITK</sequence>
<dbReference type="Proteomes" id="UP000006787">
    <property type="component" value="Unassembled WGS sequence"/>
</dbReference>
<dbReference type="GO" id="GO:0003677">
    <property type="term" value="F:DNA binding"/>
    <property type="evidence" value="ECO:0007669"/>
    <property type="project" value="InterPro"/>
</dbReference>
<evidence type="ECO:0000259" key="1">
    <source>
        <dbReference type="PROSITE" id="PS50943"/>
    </source>
</evidence>
<dbReference type="eggNOG" id="COG1396">
    <property type="taxonomic scope" value="Bacteria"/>
</dbReference>
<organism evidence="2 3">
    <name type="scientific">Lactococcus garvieae DCC43</name>
    <dbReference type="NCBI Taxonomy" id="1231377"/>
    <lineage>
        <taxon>Bacteria</taxon>
        <taxon>Bacillati</taxon>
        <taxon>Bacillota</taxon>
        <taxon>Bacilli</taxon>
        <taxon>Lactobacillales</taxon>
        <taxon>Streptococcaceae</taxon>
        <taxon>Lactococcus</taxon>
    </lineage>
</organism>
<accession>K2PMC3</accession>
<dbReference type="InterPro" id="IPR010057">
    <property type="entry name" value="Transcription_activator_Rgg_C"/>
</dbReference>
<dbReference type="Pfam" id="PF01381">
    <property type="entry name" value="HTH_3"/>
    <property type="match status" value="1"/>
</dbReference>
<dbReference type="PROSITE" id="PS50943">
    <property type="entry name" value="HTH_CROC1"/>
    <property type="match status" value="1"/>
</dbReference>
<dbReference type="CDD" id="cd00093">
    <property type="entry name" value="HTH_XRE"/>
    <property type="match status" value="2"/>
</dbReference>
<dbReference type="PATRIC" id="fig|1231377.3.peg.1234"/>
<evidence type="ECO:0000313" key="3">
    <source>
        <dbReference type="Proteomes" id="UP000006787"/>
    </source>
</evidence>
<reference evidence="2 3" key="1">
    <citation type="journal article" date="2012" name="J. Bacteriol.">
        <title>Genome Sequence of the Bacteriocin-Producing Strain Lactococcus garvieae DCC43.</title>
        <authorList>
            <person name="Gabrielsen C."/>
            <person name="Brede D.A."/>
            <person name="Hernandez P.E."/>
            <person name="Nes I.F."/>
            <person name="Diep D.B."/>
        </authorList>
    </citation>
    <scope>NUCLEOTIDE SEQUENCE [LARGE SCALE GENOMIC DNA]</scope>
    <source>
        <strain evidence="2 3">DCC43</strain>
    </source>
</reference>
<dbReference type="SMART" id="SM00530">
    <property type="entry name" value="HTH_XRE"/>
    <property type="match status" value="2"/>
</dbReference>
<dbReference type="InterPro" id="IPR053163">
    <property type="entry name" value="HTH-type_regulator_Rgg"/>
</dbReference>
<protein>
    <submittedName>
        <fullName evidence="2">Positive regulator</fullName>
    </submittedName>
</protein>
<name>K2PMC3_9LACT</name>
<evidence type="ECO:0000313" key="2">
    <source>
        <dbReference type="EMBL" id="EKF51419.1"/>
    </source>
</evidence>
<comment type="caution">
    <text evidence="2">The sequence shown here is derived from an EMBL/GenBank/DDBJ whole genome shotgun (WGS) entry which is preliminary data.</text>
</comment>
<gene>
    <name evidence="2" type="ORF">C426_1233</name>
</gene>
<dbReference type="InterPro" id="IPR010982">
    <property type="entry name" value="Lambda_DNA-bd_dom_sf"/>
</dbReference>
<dbReference type="AlphaFoldDB" id="K2PMC3"/>
<dbReference type="NCBIfam" id="TIGR01716">
    <property type="entry name" value="RGG_Cterm"/>
    <property type="match status" value="1"/>
</dbReference>
<dbReference type="RefSeq" id="WP_003135755.1">
    <property type="nucleotide sequence ID" value="NZ_AMQS01000014.1"/>
</dbReference>
<feature type="domain" description="HTH cro/C1-type" evidence="1">
    <location>
        <begin position="11"/>
        <end position="63"/>
    </location>
</feature>
<dbReference type="EMBL" id="AMQS01000014">
    <property type="protein sequence ID" value="EKF51419.1"/>
    <property type="molecule type" value="Genomic_DNA"/>
</dbReference>
<dbReference type="InterPro" id="IPR001387">
    <property type="entry name" value="Cro/C1-type_HTH"/>
</dbReference>
<proteinExistence type="predicted"/>
<dbReference type="Gene3D" id="1.10.260.40">
    <property type="entry name" value="lambda repressor-like DNA-binding domains"/>
    <property type="match status" value="2"/>
</dbReference>